<keyword evidence="3" id="KW-1185">Reference proteome</keyword>
<dbReference type="OrthoDB" id="8371646at2"/>
<dbReference type="Pfam" id="PF07332">
    <property type="entry name" value="Phage_holin_3_6"/>
    <property type="match status" value="1"/>
</dbReference>
<dbReference type="AlphaFoldDB" id="A0A178XNU5"/>
<name>A0A178XNU5_9HYPH</name>
<comment type="caution">
    <text evidence="2">The sequence shown here is derived from an EMBL/GenBank/DDBJ whole genome shotgun (WGS) entry which is preliminary data.</text>
</comment>
<dbReference type="Proteomes" id="UP000094025">
    <property type="component" value="Unassembled WGS sequence"/>
</dbReference>
<sequence>MVNHRDDRPLPELMTGLVADISGLFRKEIDLAKAEASENVNRAIGSLETLLVGLVFAIGAIGVLLSAAVQGLAAFLVAQNMTEPNADALSAVIIGVVVALLAWAMISRSISHLRGSSLKFDKTASSLQRDLDVVKERVQ</sequence>
<feature type="transmembrane region" description="Helical" evidence="1">
    <location>
        <begin position="88"/>
        <end position="106"/>
    </location>
</feature>
<feature type="transmembrane region" description="Helical" evidence="1">
    <location>
        <begin position="50"/>
        <end position="76"/>
    </location>
</feature>
<evidence type="ECO:0000313" key="2">
    <source>
        <dbReference type="EMBL" id="OAP36463.1"/>
    </source>
</evidence>
<keyword evidence="1" id="KW-1133">Transmembrane helix</keyword>
<reference evidence="2 3" key="1">
    <citation type="journal article" date="2016" name="Int. J. Syst. Evol. Microbiol.">
        <title>Ensifer glycinis sp. nov., an novel rhizobial species associated with Glycine spp.</title>
        <authorList>
            <person name="Yan H."/>
            <person name="Yan J."/>
            <person name="Sui X.H."/>
            <person name="Wang E.T."/>
            <person name="Chen W.X."/>
            <person name="Zhang X.X."/>
            <person name="Chen W.F."/>
        </authorList>
    </citation>
    <scope>NUCLEOTIDE SEQUENCE [LARGE SCALE GENOMIC DNA]</scope>
    <source>
        <strain evidence="2 3">CCBAU 23380</strain>
    </source>
</reference>
<dbReference type="STRING" id="1472378.AU381_18310"/>
<gene>
    <name evidence="2" type="ORF">AU381_18310</name>
</gene>
<proteinExistence type="predicted"/>
<protein>
    <submittedName>
        <fullName evidence="2">Nutrient deprivation-induced protein</fullName>
    </submittedName>
</protein>
<keyword evidence="1" id="KW-0812">Transmembrane</keyword>
<evidence type="ECO:0000313" key="3">
    <source>
        <dbReference type="Proteomes" id="UP000094025"/>
    </source>
</evidence>
<accession>A0A178XNU5</accession>
<dbReference type="RefSeq" id="WP_064243689.1">
    <property type="nucleotide sequence ID" value="NZ_LPUX01000064.1"/>
</dbReference>
<dbReference type="EMBL" id="LPUX01000064">
    <property type="protein sequence ID" value="OAP36463.1"/>
    <property type="molecule type" value="Genomic_DNA"/>
</dbReference>
<organism evidence="2 3">
    <name type="scientific">Sinorhizobium glycinis</name>
    <dbReference type="NCBI Taxonomy" id="1472378"/>
    <lineage>
        <taxon>Bacteria</taxon>
        <taxon>Pseudomonadati</taxon>
        <taxon>Pseudomonadota</taxon>
        <taxon>Alphaproteobacteria</taxon>
        <taxon>Hyphomicrobiales</taxon>
        <taxon>Rhizobiaceae</taxon>
        <taxon>Sinorhizobium/Ensifer group</taxon>
        <taxon>Sinorhizobium</taxon>
    </lineage>
</organism>
<evidence type="ECO:0000256" key="1">
    <source>
        <dbReference type="SAM" id="Phobius"/>
    </source>
</evidence>
<keyword evidence="1" id="KW-0472">Membrane</keyword>
<dbReference type="InterPro" id="IPR009937">
    <property type="entry name" value="Phage_holin_3_6"/>
</dbReference>